<protein>
    <submittedName>
        <fullName evidence="1">DNA-binding response regulator</fullName>
    </submittedName>
</protein>
<sequence length="144" mass="16100">MKVLWVEDHEPVRDMLAIAADKAARSRVQIDLVMAPTLMLAESRLRLERFDLVVLDLGLPDSFDPDMTIARVANMGKYRIAVVSSMDVRDQAVESALRCGANIHPEAIFKANLPFNRFIQRPDAFEDFLMDLMPAAETAAVRAA</sequence>
<evidence type="ECO:0000313" key="2">
    <source>
        <dbReference type="EMBL" id="KCZ58549.1"/>
    </source>
</evidence>
<evidence type="ECO:0000313" key="3">
    <source>
        <dbReference type="Proteomes" id="UP000024547"/>
    </source>
</evidence>
<dbReference type="EMBL" id="DMBR01000141">
    <property type="protein sequence ID" value="HAE93870.1"/>
    <property type="molecule type" value="Genomic_DNA"/>
</dbReference>
<dbReference type="eggNOG" id="COG0745">
    <property type="taxonomic scope" value="Bacteria"/>
</dbReference>
<dbReference type="PATRIC" id="fig|1280948.3.peg.2963"/>
<comment type="caution">
    <text evidence="2">The sequence shown here is derived from an EMBL/GenBank/DDBJ whole genome shotgun (WGS) entry which is preliminary data.</text>
</comment>
<dbReference type="EMBL" id="AWFH01000056">
    <property type="protein sequence ID" value="KCZ58549.1"/>
    <property type="molecule type" value="Genomic_DNA"/>
</dbReference>
<dbReference type="Proteomes" id="UP000259173">
    <property type="component" value="Unassembled WGS sequence"/>
</dbReference>
<dbReference type="SUPFAM" id="SSF52172">
    <property type="entry name" value="CheY-like"/>
    <property type="match status" value="1"/>
</dbReference>
<reference evidence="2 3" key="1">
    <citation type="journal article" date="2014" name="Antonie Van Leeuwenhoek">
        <title>Hyphomonas beringensis sp. nov. and Hyphomonas chukchiensis sp. nov., isolated from surface seawater of the Bering Sea and Chukchi Sea.</title>
        <authorList>
            <person name="Li C."/>
            <person name="Lai Q."/>
            <person name="Li G."/>
            <person name="Dong C."/>
            <person name="Wang J."/>
            <person name="Liao Y."/>
            <person name="Shao Z."/>
        </authorList>
    </citation>
    <scope>NUCLEOTIDE SEQUENCE [LARGE SCALE GENOMIC DNA]</scope>
    <source>
        <strain evidence="2 3">22II1-22F38</strain>
    </source>
</reference>
<dbReference type="Proteomes" id="UP000024547">
    <property type="component" value="Unassembled WGS sequence"/>
</dbReference>
<evidence type="ECO:0000313" key="4">
    <source>
        <dbReference type="Proteomes" id="UP000259173"/>
    </source>
</evidence>
<proteinExistence type="predicted"/>
<name>A0A059DYF2_9PROT</name>
<keyword evidence="1" id="KW-0238">DNA-binding</keyword>
<dbReference type="STRING" id="1280948.HY36_09225"/>
<organism evidence="2 3">
    <name type="scientific">Hyphomonas atlantica</name>
    <dbReference type="NCBI Taxonomy" id="1280948"/>
    <lineage>
        <taxon>Bacteria</taxon>
        <taxon>Pseudomonadati</taxon>
        <taxon>Pseudomonadota</taxon>
        <taxon>Alphaproteobacteria</taxon>
        <taxon>Hyphomonadales</taxon>
        <taxon>Hyphomonadaceae</taxon>
        <taxon>Hyphomonas</taxon>
    </lineage>
</organism>
<dbReference type="GeneID" id="92498792"/>
<dbReference type="InterPro" id="IPR011006">
    <property type="entry name" value="CheY-like_superfamily"/>
</dbReference>
<dbReference type="GO" id="GO:0003677">
    <property type="term" value="F:DNA binding"/>
    <property type="evidence" value="ECO:0007669"/>
    <property type="project" value="UniProtKB-KW"/>
</dbReference>
<dbReference type="OrthoDB" id="7618819at2"/>
<dbReference type="AlphaFoldDB" id="A0A059DYF2"/>
<keyword evidence="3" id="KW-1185">Reference proteome</keyword>
<dbReference type="RefSeq" id="WP_035554354.1">
    <property type="nucleotide sequence ID" value="NZ_AWFH01000056.1"/>
</dbReference>
<evidence type="ECO:0000313" key="1">
    <source>
        <dbReference type="EMBL" id="HAE93870.1"/>
    </source>
</evidence>
<accession>A0A059DYF2</accession>
<reference evidence="1 4" key="2">
    <citation type="journal article" date="2018" name="Nat. Biotechnol.">
        <title>A standardized bacterial taxonomy based on genome phylogeny substantially revises the tree of life.</title>
        <authorList>
            <person name="Parks D.H."/>
            <person name="Chuvochina M."/>
            <person name="Waite D.W."/>
            <person name="Rinke C."/>
            <person name="Skarshewski A."/>
            <person name="Chaumeil P.A."/>
            <person name="Hugenholtz P."/>
        </authorList>
    </citation>
    <scope>NUCLEOTIDE SEQUENCE [LARGE SCALE GENOMIC DNA]</scope>
    <source>
        <strain evidence="1">UBA8557</strain>
    </source>
</reference>
<dbReference type="Gene3D" id="3.40.50.2300">
    <property type="match status" value="1"/>
</dbReference>
<gene>
    <name evidence="1" type="ORF">DCG65_04875</name>
    <name evidence="2" type="ORF">HY36_09225</name>
</gene>